<keyword evidence="2" id="KW-0227">DNA damage</keyword>
<dbReference type="Gene3D" id="2.40.50.140">
    <property type="entry name" value="Nucleic acid-binding proteins"/>
    <property type="match status" value="1"/>
</dbReference>
<dbReference type="GO" id="GO:0005694">
    <property type="term" value="C:chromosome"/>
    <property type="evidence" value="ECO:0007669"/>
    <property type="project" value="UniProtKB-ARBA"/>
</dbReference>
<dbReference type="GO" id="GO:0003677">
    <property type="term" value="F:DNA binding"/>
    <property type="evidence" value="ECO:0007669"/>
    <property type="project" value="UniProtKB-KW"/>
</dbReference>
<evidence type="ECO:0000256" key="2">
    <source>
        <dbReference type="ARBA" id="ARBA00022763"/>
    </source>
</evidence>
<keyword evidence="4" id="KW-0234">DNA repair</keyword>
<dbReference type="GeneTree" id="ENSGT00940000164642"/>
<evidence type="ECO:0000256" key="5">
    <source>
        <dbReference type="SAM" id="MobiDB-lite"/>
    </source>
</evidence>
<reference evidence="8" key="1">
    <citation type="submission" date="2025-08" db="UniProtKB">
        <authorList>
            <consortium name="Ensembl"/>
        </authorList>
    </citation>
    <scope>IDENTIFICATION</scope>
</reference>
<dbReference type="CDD" id="cd04491">
    <property type="entry name" value="SoSSB_OBF"/>
    <property type="match status" value="1"/>
</dbReference>
<evidence type="ECO:0000256" key="3">
    <source>
        <dbReference type="ARBA" id="ARBA00023125"/>
    </source>
</evidence>
<dbReference type="AlphaFoldDB" id="A0A8C5WW24"/>
<evidence type="ECO:0008006" key="10">
    <source>
        <dbReference type="Google" id="ProtNLM"/>
    </source>
</evidence>
<accession>A0A8C5WW24</accession>
<proteinExistence type="inferred from homology"/>
<dbReference type="InterPro" id="IPR042415">
    <property type="entry name" value="CNPY"/>
</dbReference>
<comment type="similarity">
    <text evidence="1">Belongs to the canopy family.</text>
</comment>
<dbReference type="InterPro" id="IPR048970">
    <property type="entry name" value="OB_Ssb-like"/>
</dbReference>
<dbReference type="InterPro" id="IPR012340">
    <property type="entry name" value="NA-bd_OB-fold"/>
</dbReference>
<dbReference type="PANTHER" id="PTHR13341:SF6">
    <property type="entry name" value="PROTEIN CANOPY HOMOLOG 2"/>
    <property type="match status" value="1"/>
</dbReference>
<evidence type="ECO:0000256" key="1">
    <source>
        <dbReference type="ARBA" id="ARBA00007285"/>
    </source>
</evidence>
<keyword evidence="3" id="KW-0238">DNA-binding</keyword>
<evidence type="ECO:0000259" key="7">
    <source>
        <dbReference type="Pfam" id="PF21473"/>
    </source>
</evidence>
<reference evidence="8" key="2">
    <citation type="submission" date="2025-09" db="UniProtKB">
        <authorList>
            <consortium name="Ensembl"/>
        </authorList>
    </citation>
    <scope>IDENTIFICATION</scope>
</reference>
<evidence type="ECO:0000313" key="8">
    <source>
        <dbReference type="Ensembl" id="ENSLLTP00000017865.1"/>
    </source>
</evidence>
<dbReference type="Pfam" id="PF21473">
    <property type="entry name" value="OB_Ssb-like"/>
    <property type="match status" value="1"/>
</dbReference>
<evidence type="ECO:0000313" key="9">
    <source>
        <dbReference type="Proteomes" id="UP000694406"/>
    </source>
</evidence>
<organism evidence="8 9">
    <name type="scientific">Laticauda laticaudata</name>
    <name type="common">Blue-ringed sea krait</name>
    <name type="synonym">Blue-lipped sea krait</name>
    <dbReference type="NCBI Taxonomy" id="8630"/>
    <lineage>
        <taxon>Eukaryota</taxon>
        <taxon>Metazoa</taxon>
        <taxon>Chordata</taxon>
        <taxon>Craniata</taxon>
        <taxon>Vertebrata</taxon>
        <taxon>Euteleostomi</taxon>
        <taxon>Lepidosauria</taxon>
        <taxon>Squamata</taxon>
        <taxon>Bifurcata</taxon>
        <taxon>Unidentata</taxon>
        <taxon>Episquamata</taxon>
        <taxon>Toxicofera</taxon>
        <taxon>Serpentes</taxon>
        <taxon>Colubroidea</taxon>
        <taxon>Elapidae</taxon>
        <taxon>Laticaudinae</taxon>
        <taxon>Laticauda</taxon>
    </lineage>
</organism>
<dbReference type="GO" id="GO:0006281">
    <property type="term" value="P:DNA repair"/>
    <property type="evidence" value="ECO:0007669"/>
    <property type="project" value="UniProtKB-KW"/>
</dbReference>
<dbReference type="Ensembl" id="ENSLLTT00000018529.1">
    <property type="protein sequence ID" value="ENSLLTP00000017865.1"/>
    <property type="gene ID" value="ENSLLTG00000013546.1"/>
</dbReference>
<feature type="compositionally biased region" description="Polar residues" evidence="5">
    <location>
        <begin position="117"/>
        <end position="128"/>
    </location>
</feature>
<dbReference type="PANTHER" id="PTHR13341">
    <property type="entry name" value="MIR-INTERACTING SAPOSIN-LIKE PROTEIN"/>
    <property type="match status" value="1"/>
</dbReference>
<dbReference type="InterPro" id="IPR021852">
    <property type="entry name" value="DUF3456"/>
</dbReference>
<dbReference type="Pfam" id="PF11938">
    <property type="entry name" value="DUF3456"/>
    <property type="match status" value="1"/>
</dbReference>
<keyword evidence="9" id="KW-1185">Reference proteome</keyword>
<evidence type="ECO:0000259" key="6">
    <source>
        <dbReference type="Pfam" id="PF11938"/>
    </source>
</evidence>
<feature type="domain" description="DUF3456" evidence="6">
    <location>
        <begin position="180"/>
        <end position="322"/>
    </location>
</feature>
<feature type="compositionally biased region" description="Low complexity" evidence="5">
    <location>
        <begin position="130"/>
        <end position="146"/>
    </location>
</feature>
<dbReference type="Proteomes" id="UP000694406">
    <property type="component" value="Unplaced"/>
</dbReference>
<dbReference type="FunFam" id="2.40.50.140:FF:000072">
    <property type="entry name" value="SOSS complex subunit B2"/>
    <property type="match status" value="1"/>
</dbReference>
<name>A0A8C5WW24_LATLA</name>
<dbReference type="GO" id="GO:0005783">
    <property type="term" value="C:endoplasmic reticulum"/>
    <property type="evidence" value="ECO:0007669"/>
    <property type="project" value="TreeGrafter"/>
</dbReference>
<protein>
    <recommendedName>
        <fullName evidence="10">DUF3456 domain-containing protein</fullName>
    </recommendedName>
</protein>
<sequence length="333" mass="37152">MTTETLVKDIKPGMKNLNLIFIVLETGRVTKTKDGHEVRTCKVADKTGSINISVWDDVGNLIQPGDIIRLTKGYSSIFKGCLTLYTGRGGDLQKVGEFCMVYSEVPNFSEPNPDYVAQQSQNKNTPNDNAAPTASQTTPGPSTSTGCLPTTRKMNGWISSTICFLLLLSSVCTQKSQDLRCGVCRALVDELEWEISRIDPKKTIQVGSFRINPDGSQSIVEVPYARSEAHLTELLENICENMNNYGEKIDPSTHRKNYVRVVSFDGTKMDLSETKFDGDVTSSLKFACEKIAEEYEDELIEFFSREAENVKDRLCSKRTDLCDHALHLPHDEL</sequence>
<feature type="region of interest" description="Disordered" evidence="5">
    <location>
        <begin position="112"/>
        <end position="146"/>
    </location>
</feature>
<evidence type="ECO:0000256" key="4">
    <source>
        <dbReference type="ARBA" id="ARBA00023204"/>
    </source>
</evidence>
<feature type="domain" description="Single-stranded DNA binding protein Ssb-like OB fold" evidence="7">
    <location>
        <begin position="10"/>
        <end position="92"/>
    </location>
</feature>
<dbReference type="SUPFAM" id="SSF50249">
    <property type="entry name" value="Nucleic acid-binding proteins"/>
    <property type="match status" value="1"/>
</dbReference>